<feature type="transmembrane region" description="Helical" evidence="1">
    <location>
        <begin position="59"/>
        <end position="80"/>
    </location>
</feature>
<dbReference type="EMBL" id="LNJC01000050">
    <property type="protein sequence ID" value="KYC49058.1"/>
    <property type="molecule type" value="Genomic_DNA"/>
</dbReference>
<accession>A0A150IJR8</accession>
<feature type="transmembrane region" description="Helical" evidence="1">
    <location>
        <begin position="132"/>
        <end position="148"/>
    </location>
</feature>
<evidence type="ECO:0000313" key="7">
    <source>
        <dbReference type="Proteomes" id="UP000092403"/>
    </source>
</evidence>
<evidence type="ECO:0000313" key="4">
    <source>
        <dbReference type="EMBL" id="KYC49058.1"/>
    </source>
</evidence>
<dbReference type="Proteomes" id="UP000092401">
    <property type="component" value="Unassembled WGS sequence"/>
</dbReference>
<gene>
    <name evidence="2" type="ORF">APG10_01053</name>
    <name evidence="3" type="ORF">APG11_01563</name>
    <name evidence="4" type="ORF">APG12_01701</name>
</gene>
<evidence type="ECO:0000313" key="6">
    <source>
        <dbReference type="Proteomes" id="UP000092401"/>
    </source>
</evidence>
<dbReference type="Proteomes" id="UP000091929">
    <property type="component" value="Unassembled WGS sequence"/>
</dbReference>
<sequence length="158" mass="18125">MPDLFTHILVAWTVGTILSFRWKQFDGPNISLIMVGSVIPDISKIMLLFNYFHDNVHEIIAPIHLPIGSLVVAGIFSLFFQDKKMTLFLMSLGIATHYILDLMLINSTGGIYLLFPLSWNMWTLNLISNTDYNITIIALIIALMVYLFKNRIKNYKEI</sequence>
<name>A0A150IVZ8_9EURY</name>
<accession>A0A150IPV9</accession>
<dbReference type="AlphaFoldDB" id="A0A150IVZ8"/>
<comment type="caution">
    <text evidence="4">The sequence shown here is derived from an EMBL/GenBank/DDBJ whole genome shotgun (WGS) entry which is preliminary data.</text>
</comment>
<feature type="transmembrane region" description="Helical" evidence="1">
    <location>
        <begin position="87"/>
        <end position="112"/>
    </location>
</feature>
<keyword evidence="1" id="KW-0812">Transmembrane</keyword>
<dbReference type="InterPro" id="IPR007404">
    <property type="entry name" value="YdjM-like"/>
</dbReference>
<dbReference type="EMBL" id="LNGF01000039">
    <property type="protein sequence ID" value="KYC46928.1"/>
    <property type="molecule type" value="Genomic_DNA"/>
</dbReference>
<evidence type="ECO:0008006" key="8">
    <source>
        <dbReference type="Google" id="ProtNLM"/>
    </source>
</evidence>
<feature type="transmembrane region" description="Helical" evidence="1">
    <location>
        <begin position="30"/>
        <end position="53"/>
    </location>
</feature>
<dbReference type="Pfam" id="PF04307">
    <property type="entry name" value="YdjM"/>
    <property type="match status" value="1"/>
</dbReference>
<proteinExistence type="predicted"/>
<dbReference type="EMBL" id="LNGE01000025">
    <property type="protein sequence ID" value="KYC45246.1"/>
    <property type="molecule type" value="Genomic_DNA"/>
</dbReference>
<evidence type="ECO:0000313" key="3">
    <source>
        <dbReference type="EMBL" id="KYC46928.1"/>
    </source>
</evidence>
<evidence type="ECO:0000313" key="2">
    <source>
        <dbReference type="EMBL" id="KYC45246.1"/>
    </source>
</evidence>
<organism evidence="4 7">
    <name type="scientific">Candidatus Methanofastidiosum methylothiophilum</name>
    <dbReference type="NCBI Taxonomy" id="1705564"/>
    <lineage>
        <taxon>Archaea</taxon>
        <taxon>Methanobacteriati</taxon>
        <taxon>Methanobacteriota</taxon>
        <taxon>Stenosarchaea group</taxon>
        <taxon>Candidatus Methanofastidiosia</taxon>
        <taxon>Candidatus Methanofastidiosales</taxon>
        <taxon>Candidatus Methanofastidiosaceae</taxon>
        <taxon>Candidatus Methanofastidiosum</taxon>
    </lineage>
</organism>
<reference evidence="5 6" key="1">
    <citation type="journal article" date="2016" name="ISME J.">
        <title>Chasing the elusive Euryarchaeota class WSA2: genomes reveal a uniquely fastidious methyl-reducing methanogen.</title>
        <authorList>
            <person name="Nobu M.K."/>
            <person name="Narihiro T."/>
            <person name="Kuroda K."/>
            <person name="Mei R."/>
            <person name="Liu W.T."/>
        </authorList>
    </citation>
    <scope>NUCLEOTIDE SEQUENCE [LARGE SCALE GENOMIC DNA]</scope>
    <source>
        <strain evidence="2">B03fssc0709_Meth_Bin005</strain>
        <strain evidence="3">B15fssc0709_Meth_Bin003</strain>
        <strain evidence="4">BMIXfssc0709_Meth_Bin006</strain>
    </source>
</reference>
<keyword evidence="1" id="KW-0472">Membrane</keyword>
<protein>
    <recommendedName>
        <fullName evidence="8">LexA-binding, inner membrane-associated hydrolase</fullName>
    </recommendedName>
</protein>
<accession>A0A150IVZ8</accession>
<feature type="transmembrane region" description="Helical" evidence="1">
    <location>
        <begin position="6"/>
        <end position="23"/>
    </location>
</feature>
<keyword evidence="1" id="KW-1133">Transmembrane helix</keyword>
<dbReference type="Proteomes" id="UP000092403">
    <property type="component" value="Unassembled WGS sequence"/>
</dbReference>
<evidence type="ECO:0000256" key="1">
    <source>
        <dbReference type="SAM" id="Phobius"/>
    </source>
</evidence>
<evidence type="ECO:0000313" key="5">
    <source>
        <dbReference type="Proteomes" id="UP000091929"/>
    </source>
</evidence>